<reference evidence="3" key="2">
    <citation type="submission" date="2025-05" db="UniProtKB">
        <authorList>
            <consortium name="EnsemblMetazoa"/>
        </authorList>
    </citation>
    <scope>IDENTIFICATION</scope>
    <source>
        <strain evidence="3">Foshan</strain>
    </source>
</reference>
<dbReference type="InterPro" id="IPR036691">
    <property type="entry name" value="Endo/exonu/phosph_ase_sf"/>
</dbReference>
<evidence type="ECO:0000256" key="1">
    <source>
        <dbReference type="SAM" id="MobiDB-lite"/>
    </source>
</evidence>
<dbReference type="PANTHER" id="PTHR33332">
    <property type="entry name" value="REVERSE TRANSCRIPTASE DOMAIN-CONTAINING PROTEIN"/>
    <property type="match status" value="1"/>
</dbReference>
<dbReference type="EnsemblMetazoa" id="AALFPA23_016472.R24021">
    <property type="protein sequence ID" value="AALFPA23_016472.P24021"/>
    <property type="gene ID" value="AALFPA23_016472"/>
</dbReference>
<dbReference type="Gene3D" id="3.60.10.10">
    <property type="entry name" value="Endonuclease/exonuclease/phosphatase"/>
    <property type="match status" value="1"/>
</dbReference>
<protein>
    <recommendedName>
        <fullName evidence="2">Reverse transcriptase domain-containing protein</fullName>
    </recommendedName>
</protein>
<feature type="compositionally biased region" description="Polar residues" evidence="1">
    <location>
        <begin position="60"/>
        <end position="77"/>
    </location>
</feature>
<accession>A0ABM1Z9Y2</accession>
<feature type="region of interest" description="Disordered" evidence="1">
    <location>
        <begin position="221"/>
        <end position="269"/>
    </location>
</feature>
<dbReference type="RefSeq" id="XP_062702557.1">
    <property type="nucleotide sequence ID" value="XM_062846573.1"/>
</dbReference>
<dbReference type="GeneID" id="134285553"/>
<feature type="compositionally biased region" description="Polar residues" evidence="1">
    <location>
        <begin position="222"/>
        <end position="238"/>
    </location>
</feature>
<feature type="domain" description="Reverse transcriptase" evidence="2">
    <location>
        <begin position="991"/>
        <end position="1255"/>
    </location>
</feature>
<feature type="region of interest" description="Disordered" evidence="1">
    <location>
        <begin position="145"/>
        <end position="165"/>
    </location>
</feature>
<feature type="region of interest" description="Disordered" evidence="1">
    <location>
        <begin position="59"/>
        <end position="102"/>
    </location>
</feature>
<sequence length="1454" mass="161615">MPALRLLEASDPPTTVEPLLPATYSRPGPVCGVGDEVFRHLYAGKYHAFMNNRPCPEISVASSPSAKHDSSNTSSILSPGRTPAPRLLEASDPPTTVEPFPPATYSRPGPVCGAGDEVFRHLYAGKYHASLNNHLCPEISVASSLSTKNNSSSTSSILSPGRTPDIRLLEASDPPTTVEPLLPATYSRPGPVCGVGDEVFRHLYAGKYHAFMNNRPCPEISVASSPSTKHDSSNTPSILSPGRTPAPRLLEASDPPTTVEPLPPATYSRPGPVCGVGDEVFRHLYAGKYHAFMNNRPCPEISVASSPSAKRDSSYTSLILSPGRTPALRLLEASDPPTTVEPLPPATYSRPGPVCGAGDEVFRHLYAGKYHASLNNHPCPEISVASSLSTKNNSSSAFSILPPGRTPDIRLLEASDPPTTVEPLPPATYSRPGPVCGAGDEVFRNSNAGMYIAPVNHSCTEINVASRCYLNASYAMPPTSRSSFCTSRDVSTNHHEVAIYYQNVGGMNTSIDDFRVAISDNSFDILVFTETWLDGRTLSSQIFDNAYEVFRCDRCADNSRKVTGGGVLVAINSRFRATLVENSAWICLEQVWTSIKLGDRNLFLCALYIPPDRVKDVALIETHCRSVFSILEMAKPSDEIIVLGDFNLSGISWKEWRNGFLHPDVSHSTIHSNASTLLDNYSSATLSQINHVTNQNNRSLDLCFVSARDTAPPLCEAPAPLVKSTLHHPPLLLTVGSTLPNDCVVIPDAVRYEFRKADHRCIGQFLSGIDWSGILDAEDAEAAAQTLSNVLTYVIDRFVPKKVHHTARVPWQTSELRQLKSEKRAALKRFSKHRSLFLRNHYIRINHAYKRVAKRCFLQYQRSMQRKLKHRPKQFWQFVNEQRHEAGLPSSMMLNDKVARTPQDICELFSEKFSSVYTDEMLSDEHIALAASNVPPLGETLSSVEINEDMISKALLKLKTSHNPGPDGTPSAILKAQNSSLMVPLLHVFRLSVSSGTFPSCWKLGHMFPVHKKGNRREVSNYRGVTSLCAIAKLFEIVIMEHLLAHCKPYISTDQHGFMPGRSTTTNLLCFTSYIFETLSEHAQTDAIYTDLTAAFDKLNHRIAVAKLDRLGIHGSLLQWFQSYLTGRCLSVVIGDCQSCSFAATSGIPQGSHLGPLIFLIYFNDVNSVIEGPRLSYADDLKMFLRIRSLEDCDSLQRQVIAFADWCTLNRMDVNPSKCSVISYSHKKRPILHKYVLHGTEIGRVSQIKDLGVILDSELYFKQHVNYVIGKASGILGFIFRITKEFTDIYCLKSLYCALSRSILEYCSVVWAPQYNNAVQRIESVQRRFLRYALRRLPWSDPYRLPSYESRCQLINLEPLTVRRDTARALLISDALQGNIDCPAILERINLNVQPRALRNNYMLRLPIHRSNFSMFGGVNGLQRVFNRVASLFDFNLTRTILRRMFSLFFSRPD</sequence>
<evidence type="ECO:0000313" key="3">
    <source>
        <dbReference type="EnsemblMetazoa" id="AALFPA23_016472.P24021"/>
    </source>
</evidence>
<proteinExistence type="predicted"/>
<evidence type="ECO:0000313" key="4">
    <source>
        <dbReference type="Proteomes" id="UP000069940"/>
    </source>
</evidence>
<name>A0ABM1Z9Y2_AEDAL</name>
<keyword evidence="4" id="KW-1185">Reference proteome</keyword>
<organism evidence="3 4">
    <name type="scientific">Aedes albopictus</name>
    <name type="common">Asian tiger mosquito</name>
    <name type="synonym">Stegomyia albopicta</name>
    <dbReference type="NCBI Taxonomy" id="7160"/>
    <lineage>
        <taxon>Eukaryota</taxon>
        <taxon>Metazoa</taxon>
        <taxon>Ecdysozoa</taxon>
        <taxon>Arthropoda</taxon>
        <taxon>Hexapoda</taxon>
        <taxon>Insecta</taxon>
        <taxon>Pterygota</taxon>
        <taxon>Neoptera</taxon>
        <taxon>Endopterygota</taxon>
        <taxon>Diptera</taxon>
        <taxon>Nematocera</taxon>
        <taxon>Culicoidea</taxon>
        <taxon>Culicidae</taxon>
        <taxon>Culicinae</taxon>
        <taxon>Aedini</taxon>
        <taxon>Aedes</taxon>
        <taxon>Stegomyia</taxon>
    </lineage>
</organism>
<dbReference type="PROSITE" id="PS50878">
    <property type="entry name" value="RT_POL"/>
    <property type="match status" value="1"/>
</dbReference>
<dbReference type="Pfam" id="PF00078">
    <property type="entry name" value="RVT_1"/>
    <property type="match status" value="1"/>
</dbReference>
<dbReference type="SUPFAM" id="SSF56219">
    <property type="entry name" value="DNase I-like"/>
    <property type="match status" value="1"/>
</dbReference>
<feature type="compositionally biased region" description="Low complexity" evidence="1">
    <location>
        <begin position="145"/>
        <end position="159"/>
    </location>
</feature>
<dbReference type="CDD" id="cd01650">
    <property type="entry name" value="RT_nLTR_like"/>
    <property type="match status" value="1"/>
</dbReference>
<dbReference type="InterPro" id="IPR000477">
    <property type="entry name" value="RT_dom"/>
</dbReference>
<reference evidence="4" key="1">
    <citation type="journal article" date="2015" name="Proc. Natl. Acad. Sci. U.S.A.">
        <title>Genome sequence of the Asian Tiger mosquito, Aedes albopictus, reveals insights into its biology, genetics, and evolution.</title>
        <authorList>
            <person name="Chen X.G."/>
            <person name="Jiang X."/>
            <person name="Gu J."/>
            <person name="Xu M."/>
            <person name="Wu Y."/>
            <person name="Deng Y."/>
            <person name="Zhang C."/>
            <person name="Bonizzoni M."/>
            <person name="Dermauw W."/>
            <person name="Vontas J."/>
            <person name="Armbruster P."/>
            <person name="Huang X."/>
            <person name="Yang Y."/>
            <person name="Zhang H."/>
            <person name="He W."/>
            <person name="Peng H."/>
            <person name="Liu Y."/>
            <person name="Wu K."/>
            <person name="Chen J."/>
            <person name="Lirakis M."/>
            <person name="Topalis P."/>
            <person name="Van Leeuwen T."/>
            <person name="Hall A.B."/>
            <person name="Jiang X."/>
            <person name="Thorpe C."/>
            <person name="Mueller R.L."/>
            <person name="Sun C."/>
            <person name="Waterhouse R.M."/>
            <person name="Yan G."/>
            <person name="Tu Z.J."/>
            <person name="Fang X."/>
            <person name="James A.A."/>
        </authorList>
    </citation>
    <scope>NUCLEOTIDE SEQUENCE [LARGE SCALE GENOMIC DNA]</scope>
    <source>
        <strain evidence="4">Foshan</strain>
    </source>
</reference>
<dbReference type="Proteomes" id="UP000069940">
    <property type="component" value="Unassembled WGS sequence"/>
</dbReference>
<evidence type="ECO:0000259" key="2">
    <source>
        <dbReference type="PROSITE" id="PS50878"/>
    </source>
</evidence>